<accession>A0AC58SLX0</accession>
<sequence>MPSGAKKRKAAKKKKKLQEKYGHNINNGQFSNSVTSTDAHSHGVEDLRHDDNRETNGREVSFPATQDHQNYQHQLTEGTLHSVESTEKENEERDVGVMDDKTRVSDILVDMRLEKRDNEASAALRDDAVATSDANPSAALGNEEKLELACDTPAVHASVCADEMKGSPHEDQRPVALVPRPVQTTSWKSCCGFFEVFAGSNK</sequence>
<gene>
    <name evidence="2" type="primary">LOC107773269</name>
</gene>
<reference evidence="1" key="1">
    <citation type="journal article" date="2014" name="Nat. Commun.">
        <title>The tobacco genome sequence and its comparison with those of tomato and potato.</title>
        <authorList>
            <person name="Sierro N."/>
            <person name="Battey J.N."/>
            <person name="Ouadi S."/>
            <person name="Bakaher N."/>
            <person name="Bovet L."/>
            <person name="Willig A."/>
            <person name="Goepfert S."/>
            <person name="Peitsch M.C."/>
            <person name="Ivanov N.V."/>
        </authorList>
    </citation>
    <scope>NUCLEOTIDE SEQUENCE [LARGE SCALE GENOMIC DNA]</scope>
</reference>
<evidence type="ECO:0000313" key="1">
    <source>
        <dbReference type="Proteomes" id="UP000790787"/>
    </source>
</evidence>
<dbReference type="RefSeq" id="XP_075085974.1">
    <property type="nucleotide sequence ID" value="XM_075229873.1"/>
</dbReference>
<evidence type="ECO:0000313" key="2">
    <source>
        <dbReference type="RefSeq" id="XP_075085974.1"/>
    </source>
</evidence>
<organism evidence="1 2">
    <name type="scientific">Nicotiana tabacum</name>
    <name type="common">Common tobacco</name>
    <dbReference type="NCBI Taxonomy" id="4097"/>
    <lineage>
        <taxon>Eukaryota</taxon>
        <taxon>Viridiplantae</taxon>
        <taxon>Streptophyta</taxon>
        <taxon>Embryophyta</taxon>
        <taxon>Tracheophyta</taxon>
        <taxon>Spermatophyta</taxon>
        <taxon>Magnoliopsida</taxon>
        <taxon>eudicotyledons</taxon>
        <taxon>Gunneridae</taxon>
        <taxon>Pentapetalae</taxon>
        <taxon>asterids</taxon>
        <taxon>lamiids</taxon>
        <taxon>Solanales</taxon>
        <taxon>Solanaceae</taxon>
        <taxon>Nicotianoideae</taxon>
        <taxon>Nicotianeae</taxon>
        <taxon>Nicotiana</taxon>
    </lineage>
</organism>
<name>A0AC58SLX0_TOBAC</name>
<protein>
    <submittedName>
        <fullName evidence="2">Uncharacterized protein LOC107773269 isoform X1</fullName>
    </submittedName>
</protein>
<keyword evidence="1" id="KW-1185">Reference proteome</keyword>
<proteinExistence type="predicted"/>
<dbReference type="Proteomes" id="UP000790787">
    <property type="component" value="Chromosome 14"/>
</dbReference>
<reference evidence="2" key="2">
    <citation type="submission" date="2025-08" db="UniProtKB">
        <authorList>
            <consortium name="RefSeq"/>
        </authorList>
    </citation>
    <scope>IDENTIFICATION</scope>
    <source>
        <tissue evidence="2">Leaf</tissue>
    </source>
</reference>